<feature type="domain" description="Mechanosensitive ion channel transmembrane helices 2/3" evidence="11">
    <location>
        <begin position="72"/>
        <end position="113"/>
    </location>
</feature>
<comment type="subcellular location">
    <subcellularLocation>
        <location evidence="1">Cell membrane</location>
        <topology evidence="1">Multi-pass membrane protein</topology>
    </subcellularLocation>
</comment>
<comment type="similarity">
    <text evidence="2">Belongs to the MscS (TC 1.A.23) family.</text>
</comment>
<dbReference type="Proteomes" id="UP001354989">
    <property type="component" value="Plasmid pPP1"/>
</dbReference>
<keyword evidence="5 8" id="KW-1133">Transmembrane helix</keyword>
<dbReference type="InterPro" id="IPR006685">
    <property type="entry name" value="MscS_channel_2nd"/>
</dbReference>
<proteinExistence type="inferred from homology"/>
<feature type="domain" description="Mechanosensitive ion channel MscS C-terminal" evidence="10">
    <location>
        <begin position="188"/>
        <end position="272"/>
    </location>
</feature>
<dbReference type="InterPro" id="IPR023408">
    <property type="entry name" value="MscS_beta-dom_sf"/>
</dbReference>
<dbReference type="Pfam" id="PF05552">
    <property type="entry name" value="MS_channel_1st_1"/>
    <property type="match status" value="1"/>
</dbReference>
<keyword evidence="12" id="KW-0614">Plasmid</keyword>
<feature type="region of interest" description="Disordered" evidence="7">
    <location>
        <begin position="290"/>
        <end position="316"/>
    </location>
</feature>
<dbReference type="SUPFAM" id="SSF82689">
    <property type="entry name" value="Mechanosensitive channel protein MscS (YggB), C-terminal domain"/>
    <property type="match status" value="1"/>
</dbReference>
<evidence type="ECO:0000313" key="13">
    <source>
        <dbReference type="Proteomes" id="UP001354989"/>
    </source>
</evidence>
<evidence type="ECO:0000256" key="2">
    <source>
        <dbReference type="ARBA" id="ARBA00008017"/>
    </source>
</evidence>
<feature type="compositionally biased region" description="Basic and acidic residues" evidence="7">
    <location>
        <begin position="299"/>
        <end position="316"/>
    </location>
</feature>
<evidence type="ECO:0000256" key="8">
    <source>
        <dbReference type="SAM" id="Phobius"/>
    </source>
</evidence>
<evidence type="ECO:0000259" key="9">
    <source>
        <dbReference type="Pfam" id="PF00924"/>
    </source>
</evidence>
<dbReference type="Pfam" id="PF00924">
    <property type="entry name" value="MS_channel_2nd"/>
    <property type="match status" value="1"/>
</dbReference>
<evidence type="ECO:0000259" key="10">
    <source>
        <dbReference type="Pfam" id="PF21082"/>
    </source>
</evidence>
<evidence type="ECO:0000256" key="4">
    <source>
        <dbReference type="ARBA" id="ARBA00022692"/>
    </source>
</evidence>
<dbReference type="SUPFAM" id="SSF82861">
    <property type="entry name" value="Mechanosensitive channel protein MscS (YggB), transmembrane region"/>
    <property type="match status" value="1"/>
</dbReference>
<dbReference type="Gene3D" id="3.30.70.100">
    <property type="match status" value="1"/>
</dbReference>
<gene>
    <name evidence="12" type="ORF">PEPS_31910</name>
</gene>
<dbReference type="PANTHER" id="PTHR30221:SF1">
    <property type="entry name" value="SMALL-CONDUCTANCE MECHANOSENSITIVE CHANNEL"/>
    <property type="match status" value="1"/>
</dbReference>
<sequence>MDFSLSQAINIISEKLMEWLKSFTAMLPNFVIAILVLVLFIIIAKLIRRLSNKLVGNFSDRPVIKSLFSNSIYVAVIILGLLIGLKILHLEQAVGSLLAGAGIIGLALGFAFQDISANLISGVMMAFRRPIEVGQLIESNGFIGKVDKINLRVTQIKSLDGKHVLIPNKDVYQNPIINYTKDSDRRVDLAVGVGYEDDLEKAKKLAIDAVQQIDGLKQGREVKLFYTEFGGSSINYVIQFWLSEAGQQFFLEARSQAIMNIKKAYAEGGIDIPFPIRTLDVPQELIDAIANKTDQQSAEDSKASKKSSQGEKGDTQ</sequence>
<evidence type="ECO:0000256" key="6">
    <source>
        <dbReference type="ARBA" id="ARBA00023136"/>
    </source>
</evidence>
<dbReference type="SUPFAM" id="SSF50182">
    <property type="entry name" value="Sm-like ribonucleoproteins"/>
    <property type="match status" value="1"/>
</dbReference>
<evidence type="ECO:0000256" key="7">
    <source>
        <dbReference type="SAM" id="MobiDB-lite"/>
    </source>
</evidence>
<protein>
    <recommendedName>
        <fullName evidence="14">Mechanosensitive ion channel protein MscS</fullName>
    </recommendedName>
</protein>
<feature type="transmembrane region" description="Helical" evidence="8">
    <location>
        <begin position="67"/>
        <end position="87"/>
    </location>
</feature>
<keyword evidence="4 8" id="KW-0812">Transmembrane</keyword>
<name>A0ABM7VIW5_9BACT</name>
<dbReference type="InterPro" id="IPR049278">
    <property type="entry name" value="MS_channel_C"/>
</dbReference>
<accession>A0ABM7VIW5</accession>
<geneLocation type="plasmid" evidence="12 13">
    <name>pPP1</name>
</geneLocation>
<keyword evidence="6 8" id="KW-0472">Membrane</keyword>
<dbReference type="Gene3D" id="2.30.30.60">
    <property type="match status" value="1"/>
</dbReference>
<keyword evidence="13" id="KW-1185">Reference proteome</keyword>
<dbReference type="Gene3D" id="1.10.287.1260">
    <property type="match status" value="1"/>
</dbReference>
<dbReference type="Pfam" id="PF21088">
    <property type="entry name" value="MS_channel_1st"/>
    <property type="match status" value="1"/>
</dbReference>
<reference evidence="12 13" key="1">
    <citation type="submission" date="2021-12" db="EMBL/GenBank/DDBJ databases">
        <title>Genome sequencing of bacteria with rrn-lacking chromosome and rrn-plasmid.</title>
        <authorList>
            <person name="Anda M."/>
            <person name="Iwasaki W."/>
        </authorList>
    </citation>
    <scope>NUCLEOTIDE SEQUENCE [LARGE SCALE GENOMIC DNA]</scope>
    <source>
        <strain evidence="12 13">NBRC 101262</strain>
        <plasmid evidence="12 13">pPP1</plasmid>
    </source>
</reference>
<evidence type="ECO:0008006" key="14">
    <source>
        <dbReference type="Google" id="ProtNLM"/>
    </source>
</evidence>
<evidence type="ECO:0000259" key="11">
    <source>
        <dbReference type="Pfam" id="PF21088"/>
    </source>
</evidence>
<feature type="domain" description="Mechanosensitive ion channel MscS" evidence="9">
    <location>
        <begin position="115"/>
        <end position="181"/>
    </location>
</feature>
<dbReference type="InterPro" id="IPR011066">
    <property type="entry name" value="MscS_channel_C_sf"/>
</dbReference>
<dbReference type="Pfam" id="PF21082">
    <property type="entry name" value="MS_channel_3rd"/>
    <property type="match status" value="1"/>
</dbReference>
<dbReference type="InterPro" id="IPR010920">
    <property type="entry name" value="LSM_dom_sf"/>
</dbReference>
<evidence type="ECO:0000256" key="3">
    <source>
        <dbReference type="ARBA" id="ARBA00022475"/>
    </source>
</evidence>
<dbReference type="InterPro" id="IPR045275">
    <property type="entry name" value="MscS_archaea/bacteria_type"/>
</dbReference>
<dbReference type="RefSeq" id="WP_338398146.1">
    <property type="nucleotide sequence ID" value="NZ_AP025293.1"/>
</dbReference>
<evidence type="ECO:0000256" key="1">
    <source>
        <dbReference type="ARBA" id="ARBA00004651"/>
    </source>
</evidence>
<evidence type="ECO:0000256" key="5">
    <source>
        <dbReference type="ARBA" id="ARBA00022989"/>
    </source>
</evidence>
<keyword evidence="3" id="KW-1003">Cell membrane</keyword>
<feature type="transmembrane region" description="Helical" evidence="8">
    <location>
        <begin position="26"/>
        <end position="47"/>
    </location>
</feature>
<dbReference type="EMBL" id="AP025293">
    <property type="protein sequence ID" value="BDD00911.1"/>
    <property type="molecule type" value="Genomic_DNA"/>
</dbReference>
<organism evidence="12 13">
    <name type="scientific">Persicobacter psychrovividus</name>
    <dbReference type="NCBI Taxonomy" id="387638"/>
    <lineage>
        <taxon>Bacteria</taxon>
        <taxon>Pseudomonadati</taxon>
        <taxon>Bacteroidota</taxon>
        <taxon>Cytophagia</taxon>
        <taxon>Cytophagales</taxon>
        <taxon>Persicobacteraceae</taxon>
        <taxon>Persicobacter</taxon>
    </lineage>
</organism>
<evidence type="ECO:0000313" key="12">
    <source>
        <dbReference type="EMBL" id="BDD00911.1"/>
    </source>
</evidence>
<feature type="transmembrane region" description="Helical" evidence="8">
    <location>
        <begin position="93"/>
        <end position="112"/>
    </location>
</feature>
<dbReference type="InterPro" id="IPR049142">
    <property type="entry name" value="MS_channel_1st"/>
</dbReference>
<dbReference type="PANTHER" id="PTHR30221">
    <property type="entry name" value="SMALL-CONDUCTANCE MECHANOSENSITIVE CHANNEL"/>
    <property type="match status" value="1"/>
</dbReference>
<dbReference type="InterPro" id="IPR008910">
    <property type="entry name" value="MSC_TM_helix"/>
</dbReference>
<dbReference type="InterPro" id="IPR011014">
    <property type="entry name" value="MscS_channel_TM-2"/>
</dbReference>